<gene>
    <name evidence="2" type="ordered locus">Sgly_1790</name>
</gene>
<dbReference type="AlphaFoldDB" id="F0SZK1"/>
<evidence type="ECO:0000313" key="3">
    <source>
        <dbReference type="Proteomes" id="UP000007488"/>
    </source>
</evidence>
<evidence type="ECO:0000313" key="2">
    <source>
        <dbReference type="EMBL" id="ADY56087.1"/>
    </source>
</evidence>
<keyword evidence="1" id="KW-0472">Membrane</keyword>
<dbReference type="eggNOG" id="ENOG5032RFR">
    <property type="taxonomic scope" value="Bacteria"/>
</dbReference>
<keyword evidence="1" id="KW-0812">Transmembrane</keyword>
<keyword evidence="3" id="KW-1185">Reference proteome</keyword>
<evidence type="ECO:0000256" key="1">
    <source>
        <dbReference type="SAM" id="Phobius"/>
    </source>
</evidence>
<keyword evidence="1" id="KW-1133">Transmembrane helix</keyword>
<organism evidence="2 3">
    <name type="scientific">Syntrophobotulus glycolicus (strain DSM 8271 / FlGlyR)</name>
    <dbReference type="NCBI Taxonomy" id="645991"/>
    <lineage>
        <taxon>Bacteria</taxon>
        <taxon>Bacillati</taxon>
        <taxon>Bacillota</taxon>
        <taxon>Clostridia</taxon>
        <taxon>Eubacteriales</taxon>
        <taxon>Desulfitobacteriaceae</taxon>
        <taxon>Syntrophobotulus</taxon>
    </lineage>
</organism>
<dbReference type="Proteomes" id="UP000007488">
    <property type="component" value="Chromosome"/>
</dbReference>
<dbReference type="OrthoDB" id="1795742at2"/>
<sequence length="184" mass="19878">MTTFVTLKRRYVLYGALVLLVAFAGTVGISIWKVSQADAVAEKIEPELKIVSLDFQPNMELRDVTYGSEVFKGQQVLKADKFGVSAIIQNTTNKTMTNIPIKFDLSLTDQKDKKASKLGNIPTLEPGKTAKVTFENVKALGDAKGKSATAGQHELIISISSNPAGAVTQNTEAKTLFNVDSSIK</sequence>
<feature type="transmembrane region" description="Helical" evidence="1">
    <location>
        <begin position="12"/>
        <end position="32"/>
    </location>
</feature>
<dbReference type="RefSeq" id="WP_013624955.1">
    <property type="nucleotide sequence ID" value="NC_015172.1"/>
</dbReference>
<dbReference type="HOGENOM" id="CLU_1413133_0_0_9"/>
<dbReference type="KEGG" id="sgy:Sgly_1790"/>
<dbReference type="EMBL" id="CP002547">
    <property type="protein sequence ID" value="ADY56087.1"/>
    <property type="molecule type" value="Genomic_DNA"/>
</dbReference>
<reference evidence="3" key="2">
    <citation type="submission" date="2011-02" db="EMBL/GenBank/DDBJ databases">
        <title>The complete genome of Syntrophobotulus glycolicus DSM 8271.</title>
        <authorList>
            <person name="Lucas S."/>
            <person name="Copeland A."/>
            <person name="Lapidus A."/>
            <person name="Bruce D."/>
            <person name="Goodwin L."/>
            <person name="Pitluck S."/>
            <person name="Kyrpides N."/>
            <person name="Mavromatis K."/>
            <person name="Pagani I."/>
            <person name="Ivanova N."/>
            <person name="Mikhailova N."/>
            <person name="Chertkov O."/>
            <person name="Held B."/>
            <person name="Detter J.C."/>
            <person name="Tapia R."/>
            <person name="Han C."/>
            <person name="Land M."/>
            <person name="Hauser L."/>
            <person name="Markowitz V."/>
            <person name="Cheng J.-F."/>
            <person name="Hugenholtz P."/>
            <person name="Woyke T."/>
            <person name="Wu D."/>
            <person name="Spring S."/>
            <person name="Schroeder M."/>
            <person name="Brambilla E."/>
            <person name="Klenk H.-P."/>
            <person name="Eisen J.A."/>
        </authorList>
    </citation>
    <scope>NUCLEOTIDE SEQUENCE [LARGE SCALE GENOMIC DNA]</scope>
    <source>
        <strain evidence="3">DSM 8271 / FlGlyR</strain>
    </source>
</reference>
<protein>
    <submittedName>
        <fullName evidence="2">Uncharacterized protein</fullName>
    </submittedName>
</protein>
<proteinExistence type="predicted"/>
<dbReference type="STRING" id="645991.Sgly_1790"/>
<name>F0SZK1_SYNGF</name>
<reference evidence="2 3" key="1">
    <citation type="journal article" date="2011" name="Stand. Genomic Sci.">
        <title>Complete genome sequence of Syntrophobotulus glycolicus type strain (FlGlyR).</title>
        <authorList>
            <person name="Han C."/>
            <person name="Mwirichia R."/>
            <person name="Chertkov O."/>
            <person name="Held B."/>
            <person name="Lapidus A."/>
            <person name="Nolan M."/>
            <person name="Lucas S."/>
            <person name="Hammon N."/>
            <person name="Deshpande S."/>
            <person name="Cheng J.F."/>
            <person name="Tapia R."/>
            <person name="Goodwin L."/>
            <person name="Pitluck S."/>
            <person name="Huntemann M."/>
            <person name="Liolios K."/>
            <person name="Ivanova N."/>
            <person name="Pagani I."/>
            <person name="Mavromatis K."/>
            <person name="Ovchinikova G."/>
            <person name="Pati A."/>
            <person name="Chen A."/>
            <person name="Palaniappan K."/>
            <person name="Land M."/>
            <person name="Hauser L."/>
            <person name="Brambilla E.M."/>
            <person name="Rohde M."/>
            <person name="Spring S."/>
            <person name="Sikorski J."/>
            <person name="Goker M."/>
            <person name="Woyke T."/>
            <person name="Bristow J."/>
            <person name="Eisen J.A."/>
            <person name="Markowitz V."/>
            <person name="Hugenholtz P."/>
            <person name="Kyrpides N.C."/>
            <person name="Klenk H.P."/>
            <person name="Detter J.C."/>
        </authorList>
    </citation>
    <scope>NUCLEOTIDE SEQUENCE [LARGE SCALE GENOMIC DNA]</scope>
    <source>
        <strain evidence="3">DSM 8271 / FlGlyR</strain>
    </source>
</reference>
<accession>F0SZK1</accession>